<sequence>MSVTHPLLPQGLPHETKCYVCIGVFDGIRPVLYVARPDGDWCALCGDEHPDDAGVYRVVGIGHVIDRDPSVSEVLDLGPNEEAERSALGEQWARSSF</sequence>
<gene>
    <name evidence="1" type="ORF">GCM10023346_43490</name>
</gene>
<organism evidence="1 2">
    <name type="scientific">Arthrobacter gyeryongensis</name>
    <dbReference type="NCBI Taxonomy" id="1650592"/>
    <lineage>
        <taxon>Bacteria</taxon>
        <taxon>Bacillati</taxon>
        <taxon>Actinomycetota</taxon>
        <taxon>Actinomycetes</taxon>
        <taxon>Micrococcales</taxon>
        <taxon>Micrococcaceae</taxon>
        <taxon>Arthrobacter</taxon>
    </lineage>
</organism>
<keyword evidence="2" id="KW-1185">Reference proteome</keyword>
<dbReference type="EMBL" id="BAABKK010000032">
    <property type="protein sequence ID" value="GAA5200729.1"/>
    <property type="molecule type" value="Genomic_DNA"/>
</dbReference>
<protein>
    <submittedName>
        <fullName evidence="1">Uncharacterized protein</fullName>
    </submittedName>
</protein>
<evidence type="ECO:0000313" key="1">
    <source>
        <dbReference type="EMBL" id="GAA5200729.1"/>
    </source>
</evidence>
<evidence type="ECO:0000313" key="2">
    <source>
        <dbReference type="Proteomes" id="UP001500200"/>
    </source>
</evidence>
<accession>A0ABP9SU42</accession>
<reference evidence="2" key="1">
    <citation type="journal article" date="2019" name="Int. J. Syst. Evol. Microbiol.">
        <title>The Global Catalogue of Microorganisms (GCM) 10K type strain sequencing project: providing services to taxonomists for standard genome sequencing and annotation.</title>
        <authorList>
            <consortium name="The Broad Institute Genomics Platform"/>
            <consortium name="The Broad Institute Genome Sequencing Center for Infectious Disease"/>
            <person name="Wu L."/>
            <person name="Ma J."/>
        </authorList>
    </citation>
    <scope>NUCLEOTIDE SEQUENCE [LARGE SCALE GENOMIC DNA]</scope>
    <source>
        <strain evidence="2">JCM 18514</strain>
    </source>
</reference>
<dbReference type="Proteomes" id="UP001500200">
    <property type="component" value="Unassembled WGS sequence"/>
</dbReference>
<name>A0ABP9SU42_9MICC</name>
<comment type="caution">
    <text evidence="1">The sequence shown here is derived from an EMBL/GenBank/DDBJ whole genome shotgun (WGS) entry which is preliminary data.</text>
</comment>
<proteinExistence type="predicted"/>